<dbReference type="Proteomes" id="UP000822688">
    <property type="component" value="Chromosome V"/>
</dbReference>
<feature type="domain" description="RecA family profile 1" evidence="8">
    <location>
        <begin position="79"/>
        <end position="262"/>
    </location>
</feature>
<evidence type="ECO:0000256" key="5">
    <source>
        <dbReference type="ARBA" id="ARBA00023204"/>
    </source>
</evidence>
<dbReference type="GO" id="GO:0140664">
    <property type="term" value="F:ATP-dependent DNA damage sensor activity"/>
    <property type="evidence" value="ECO:0007669"/>
    <property type="project" value="InterPro"/>
</dbReference>
<keyword evidence="10" id="KW-1185">Reference proteome</keyword>
<dbReference type="AlphaFoldDB" id="A0A8T0HT43"/>
<protein>
    <recommendedName>
        <fullName evidence="7">DNA repair protein RAD51 homolog 3</fullName>
    </recommendedName>
</protein>
<dbReference type="GO" id="GO:0000707">
    <property type="term" value="P:meiotic DNA recombinase assembly"/>
    <property type="evidence" value="ECO:0007669"/>
    <property type="project" value="TreeGrafter"/>
</dbReference>
<dbReference type="PANTHER" id="PTHR46239">
    <property type="entry name" value="DNA REPAIR PROTEIN RAD51 HOMOLOG 3 RAD51C"/>
    <property type="match status" value="1"/>
</dbReference>
<accession>A0A8T0HT43</accession>
<dbReference type="GO" id="GO:0007131">
    <property type="term" value="P:reciprocal meiotic recombination"/>
    <property type="evidence" value="ECO:0007669"/>
    <property type="project" value="TreeGrafter"/>
</dbReference>
<dbReference type="InterPro" id="IPR003593">
    <property type="entry name" value="AAA+_ATPase"/>
</dbReference>
<evidence type="ECO:0000256" key="1">
    <source>
        <dbReference type="ARBA" id="ARBA00004123"/>
    </source>
</evidence>
<evidence type="ECO:0000256" key="3">
    <source>
        <dbReference type="ARBA" id="ARBA00022763"/>
    </source>
</evidence>
<keyword evidence="3" id="KW-0227">DNA damage</keyword>
<proteinExistence type="predicted"/>
<sequence length="346" mass="37796">MDVVTLALPPSLRSKLLATGFCTTTALVSVAPFQLAREASITLEEALAVLSLVPRTCSDHTGGPVAGSTTAWDLLMKNERGRIETGSVEVDKILGGGILSKELTEICGVPGVGKTQLSMQLAVNVQIPVKFGGVGGHAIYIDTEGSFMMERVLQITEAVIDSLRIKSPGFSAAPLTAEDFLSHMYLLRVHDPLEQLAAVNNLPTLLDQHKEVKLIVFDSITFNFRQDFENMRERTRLLASMAQKLMAVAEIYDVAIVLVNQVTHKVTSEGFRTVPALGESWSHVCTNRLMVYWMDGQRYAHLAKSPSLPVGTAPYVITEEGVRDAHESHKRIKLDDAQVRSSRSLG</sequence>
<evidence type="ECO:0000256" key="7">
    <source>
        <dbReference type="ARBA" id="ARBA00040674"/>
    </source>
</evidence>
<evidence type="ECO:0000259" key="8">
    <source>
        <dbReference type="PROSITE" id="PS50162"/>
    </source>
</evidence>
<dbReference type="InterPro" id="IPR020588">
    <property type="entry name" value="RecA_ATP-bd"/>
</dbReference>
<dbReference type="InterPro" id="IPR027417">
    <property type="entry name" value="P-loop_NTPase"/>
</dbReference>
<dbReference type="InterPro" id="IPR052093">
    <property type="entry name" value="HR_Repair_Mediator"/>
</dbReference>
<dbReference type="EMBL" id="CM026426">
    <property type="protein sequence ID" value="KAG0573909.1"/>
    <property type="molecule type" value="Genomic_DNA"/>
</dbReference>
<dbReference type="PIRSF" id="PIRSF005856">
    <property type="entry name" value="Rad51"/>
    <property type="match status" value="1"/>
</dbReference>
<reference evidence="9" key="1">
    <citation type="submission" date="2020-06" db="EMBL/GenBank/DDBJ databases">
        <title>WGS assembly of Ceratodon purpureus strain R40.</title>
        <authorList>
            <person name="Carey S.B."/>
            <person name="Jenkins J."/>
            <person name="Shu S."/>
            <person name="Lovell J.T."/>
            <person name="Sreedasyam A."/>
            <person name="Maumus F."/>
            <person name="Tiley G.P."/>
            <person name="Fernandez-Pozo N."/>
            <person name="Barry K."/>
            <person name="Chen C."/>
            <person name="Wang M."/>
            <person name="Lipzen A."/>
            <person name="Daum C."/>
            <person name="Saski C.A."/>
            <person name="Payton A.C."/>
            <person name="Mcbreen J.C."/>
            <person name="Conrad R.E."/>
            <person name="Kollar L.M."/>
            <person name="Olsson S."/>
            <person name="Huttunen S."/>
            <person name="Landis J.B."/>
            <person name="Wickett N.J."/>
            <person name="Johnson M.G."/>
            <person name="Rensing S.A."/>
            <person name="Grimwood J."/>
            <person name="Schmutz J."/>
            <person name="Mcdaniel S.F."/>
        </authorList>
    </citation>
    <scope>NUCLEOTIDE SEQUENCE</scope>
    <source>
        <strain evidence="9">R40</strain>
    </source>
</reference>
<evidence type="ECO:0000256" key="2">
    <source>
        <dbReference type="ARBA" id="ARBA00022741"/>
    </source>
</evidence>
<keyword evidence="6" id="KW-0539">Nucleus</keyword>
<evidence type="ECO:0000313" key="10">
    <source>
        <dbReference type="Proteomes" id="UP000822688"/>
    </source>
</evidence>
<dbReference type="CDD" id="cd19492">
    <property type="entry name" value="Rad51C"/>
    <property type="match status" value="1"/>
</dbReference>
<dbReference type="InterPro" id="IPR013632">
    <property type="entry name" value="Rad51_C"/>
</dbReference>
<dbReference type="PROSITE" id="PS50162">
    <property type="entry name" value="RECA_2"/>
    <property type="match status" value="1"/>
</dbReference>
<evidence type="ECO:0000256" key="4">
    <source>
        <dbReference type="ARBA" id="ARBA00022840"/>
    </source>
</evidence>
<keyword evidence="2" id="KW-0547">Nucleotide-binding</keyword>
<comment type="subcellular location">
    <subcellularLocation>
        <location evidence="1">Nucleus</location>
    </subcellularLocation>
</comment>
<dbReference type="Pfam" id="PF08423">
    <property type="entry name" value="Rad51"/>
    <property type="match status" value="1"/>
</dbReference>
<organism evidence="9 10">
    <name type="scientific">Ceratodon purpureus</name>
    <name type="common">Fire moss</name>
    <name type="synonym">Dicranum purpureum</name>
    <dbReference type="NCBI Taxonomy" id="3225"/>
    <lineage>
        <taxon>Eukaryota</taxon>
        <taxon>Viridiplantae</taxon>
        <taxon>Streptophyta</taxon>
        <taxon>Embryophyta</taxon>
        <taxon>Bryophyta</taxon>
        <taxon>Bryophytina</taxon>
        <taxon>Bryopsida</taxon>
        <taxon>Dicranidae</taxon>
        <taxon>Pseudoditrichales</taxon>
        <taxon>Ditrichaceae</taxon>
        <taxon>Ceratodon</taxon>
    </lineage>
</organism>
<dbReference type="Gene3D" id="3.40.50.300">
    <property type="entry name" value="P-loop containing nucleotide triphosphate hydrolases"/>
    <property type="match status" value="1"/>
</dbReference>
<dbReference type="GO" id="GO:0005657">
    <property type="term" value="C:replication fork"/>
    <property type="evidence" value="ECO:0007669"/>
    <property type="project" value="TreeGrafter"/>
</dbReference>
<dbReference type="SMART" id="SM00382">
    <property type="entry name" value="AAA"/>
    <property type="match status" value="1"/>
</dbReference>
<dbReference type="InterPro" id="IPR016467">
    <property type="entry name" value="DNA_recomb/repair_RecA-like"/>
</dbReference>
<evidence type="ECO:0000313" key="9">
    <source>
        <dbReference type="EMBL" id="KAG0573909.1"/>
    </source>
</evidence>
<dbReference type="GO" id="GO:0033063">
    <property type="term" value="C:Rad51B-Rad51C-Rad51D-XRCC2 complex"/>
    <property type="evidence" value="ECO:0007669"/>
    <property type="project" value="TreeGrafter"/>
</dbReference>
<comment type="caution">
    <text evidence="9">The sequence shown here is derived from an EMBL/GenBank/DDBJ whole genome shotgun (WGS) entry which is preliminary data.</text>
</comment>
<dbReference type="PANTHER" id="PTHR46239:SF1">
    <property type="entry name" value="DNA REPAIR PROTEIN RAD51 HOMOLOG 3"/>
    <property type="match status" value="1"/>
</dbReference>
<dbReference type="GO" id="GO:0008821">
    <property type="term" value="F:crossover junction DNA endonuclease activity"/>
    <property type="evidence" value="ECO:0007669"/>
    <property type="project" value="TreeGrafter"/>
</dbReference>
<dbReference type="GO" id="GO:0000400">
    <property type="term" value="F:four-way junction DNA binding"/>
    <property type="evidence" value="ECO:0007669"/>
    <property type="project" value="TreeGrafter"/>
</dbReference>
<dbReference type="GO" id="GO:0033065">
    <property type="term" value="C:Rad51C-XRCC3 complex"/>
    <property type="evidence" value="ECO:0007669"/>
    <property type="project" value="TreeGrafter"/>
</dbReference>
<dbReference type="SUPFAM" id="SSF52540">
    <property type="entry name" value="P-loop containing nucleoside triphosphate hydrolases"/>
    <property type="match status" value="1"/>
</dbReference>
<keyword evidence="4" id="KW-0067">ATP-binding</keyword>
<keyword evidence="5" id="KW-0234">DNA repair</keyword>
<dbReference type="GO" id="GO:0005524">
    <property type="term" value="F:ATP binding"/>
    <property type="evidence" value="ECO:0007669"/>
    <property type="project" value="UniProtKB-KW"/>
</dbReference>
<name>A0A8T0HT43_CERPU</name>
<evidence type="ECO:0000256" key="6">
    <source>
        <dbReference type="ARBA" id="ARBA00023242"/>
    </source>
</evidence>
<gene>
    <name evidence="9" type="ORF">KC19_VG220600</name>
</gene>